<evidence type="ECO:0000313" key="3">
    <source>
        <dbReference type="Proteomes" id="UP000280819"/>
    </source>
</evidence>
<evidence type="ECO:0000313" key="2">
    <source>
        <dbReference type="EMBL" id="RRD03811.1"/>
    </source>
</evidence>
<dbReference type="InterPro" id="IPR017938">
    <property type="entry name" value="Riboflavin_synthase-like_b-brl"/>
</dbReference>
<dbReference type="EMBL" id="RQZG01000016">
    <property type="protein sequence ID" value="RRD03811.1"/>
    <property type="molecule type" value="Genomic_DNA"/>
</dbReference>
<dbReference type="PANTHER" id="PTHR30157">
    <property type="entry name" value="FERRIC REDUCTASE, NADPH-DEPENDENT"/>
    <property type="match status" value="1"/>
</dbReference>
<evidence type="ECO:0000259" key="1">
    <source>
        <dbReference type="PROSITE" id="PS51384"/>
    </source>
</evidence>
<dbReference type="InterPro" id="IPR039261">
    <property type="entry name" value="FNR_nucleotide-bd"/>
</dbReference>
<dbReference type="SUPFAM" id="SSF63380">
    <property type="entry name" value="Riboflavin synthase domain-like"/>
    <property type="match status" value="1"/>
</dbReference>
<organism evidence="2 3">
    <name type="scientific">Arachnia propionica</name>
    <dbReference type="NCBI Taxonomy" id="1750"/>
    <lineage>
        <taxon>Bacteria</taxon>
        <taxon>Bacillati</taxon>
        <taxon>Actinomycetota</taxon>
        <taxon>Actinomycetes</taxon>
        <taxon>Propionibacteriales</taxon>
        <taxon>Propionibacteriaceae</taxon>
        <taxon>Arachnia</taxon>
    </lineage>
</organism>
<dbReference type="InterPro" id="IPR017927">
    <property type="entry name" value="FAD-bd_FR_type"/>
</dbReference>
<dbReference type="Gene3D" id="3.40.50.80">
    <property type="entry name" value="Nucleotide-binding domain of ferredoxin-NADP reductase (FNR) module"/>
    <property type="match status" value="1"/>
</dbReference>
<protein>
    <submittedName>
        <fullName evidence="2">Siderophore-interacting protein</fullName>
    </submittedName>
</protein>
<feature type="domain" description="FAD-binding FR-type" evidence="1">
    <location>
        <begin position="11"/>
        <end position="135"/>
    </location>
</feature>
<dbReference type="Proteomes" id="UP000280819">
    <property type="component" value="Unassembled WGS sequence"/>
</dbReference>
<dbReference type="InterPro" id="IPR039374">
    <property type="entry name" value="SIP_fam"/>
</dbReference>
<dbReference type="AlphaFoldDB" id="A0A3P1T2W8"/>
<dbReference type="PROSITE" id="PS51384">
    <property type="entry name" value="FAD_FR"/>
    <property type="match status" value="1"/>
</dbReference>
<dbReference type="OrthoDB" id="3291337at2"/>
<dbReference type="Pfam" id="PF04954">
    <property type="entry name" value="SIP"/>
    <property type="match status" value="1"/>
</dbReference>
<comment type="caution">
    <text evidence="2">The sequence shown here is derived from an EMBL/GenBank/DDBJ whole genome shotgun (WGS) entry which is preliminary data.</text>
</comment>
<dbReference type="PANTHER" id="PTHR30157:SF0">
    <property type="entry name" value="NADPH-DEPENDENT FERRIC-CHELATE REDUCTASE"/>
    <property type="match status" value="1"/>
</dbReference>
<sequence>MSGALMPRPTRRPRTAVVLDREQLAPNLLRLRLRADDLQSEEVAFTDSYVKFILPRPGTDLAWPFDPEQVRDSLPPEQQPVLRAYTIRAFDPETSTMTVDFVTHGDEGIAGVWAATVAPGESVGFVGPGGAWSPTASYRHFVLAGDEAAAPAIAAAVDALPEGTTATVFLEVDHRFAMPDPDGVTIHWLMRGDALPGDPLIDAVRSHEFPGEPTGWFVHGVAEMVRDLRRHLFVERGVPRDAVSISGYWRRGMTDEQWRATKKEFNAQLEADLA</sequence>
<accession>A0A3P1T2W8</accession>
<reference evidence="2 3" key="1">
    <citation type="submission" date="2018-11" db="EMBL/GenBank/DDBJ databases">
        <title>Genomes From Bacteria Associated with the Canine Oral Cavity: a Test Case for Automated Genome-Based Taxonomic Assignment.</title>
        <authorList>
            <person name="Coil D.A."/>
            <person name="Jospin G."/>
            <person name="Darling A.E."/>
            <person name="Wallis C."/>
            <person name="Davis I.J."/>
            <person name="Harris S."/>
            <person name="Eisen J.A."/>
            <person name="Holcombe L.J."/>
            <person name="O'Flynn C."/>
        </authorList>
    </citation>
    <scope>NUCLEOTIDE SEQUENCE [LARGE SCALE GENOMIC DNA]</scope>
    <source>
        <strain evidence="2 3">OH887_COT-365</strain>
    </source>
</reference>
<dbReference type="GO" id="GO:0016491">
    <property type="term" value="F:oxidoreductase activity"/>
    <property type="evidence" value="ECO:0007669"/>
    <property type="project" value="InterPro"/>
</dbReference>
<name>A0A3P1T2W8_9ACTN</name>
<dbReference type="Gene3D" id="2.40.30.10">
    <property type="entry name" value="Translation factors"/>
    <property type="match status" value="1"/>
</dbReference>
<proteinExistence type="predicted"/>
<dbReference type="Pfam" id="PF08021">
    <property type="entry name" value="FAD_binding_9"/>
    <property type="match status" value="1"/>
</dbReference>
<gene>
    <name evidence="2" type="ORF">EII34_12495</name>
</gene>
<dbReference type="InterPro" id="IPR013113">
    <property type="entry name" value="SIP_FAD-bd"/>
</dbReference>
<dbReference type="InterPro" id="IPR007037">
    <property type="entry name" value="SIP_rossman_dom"/>
</dbReference>
<dbReference type="CDD" id="cd06193">
    <property type="entry name" value="siderophore_interacting"/>
    <property type="match status" value="1"/>
</dbReference>